<evidence type="ECO:0008006" key="4">
    <source>
        <dbReference type="Google" id="ProtNLM"/>
    </source>
</evidence>
<dbReference type="GO" id="GO:1900449">
    <property type="term" value="P:regulation of glutamate receptor signaling pathway"/>
    <property type="evidence" value="ECO:0007669"/>
    <property type="project" value="InterPro"/>
</dbReference>
<dbReference type="AlphaFoldDB" id="A0A448XK70"/>
<dbReference type="GO" id="GO:0099072">
    <property type="term" value="P:regulation of postsynaptic membrane neurotransmitter receptor levels"/>
    <property type="evidence" value="ECO:0007669"/>
    <property type="project" value="TreeGrafter"/>
</dbReference>
<dbReference type="PANTHER" id="PTHR46902">
    <property type="entry name" value="DOMON DOMAIN-CONTAINING PROTEIN FRRS1L"/>
    <property type="match status" value="1"/>
</dbReference>
<protein>
    <recommendedName>
        <fullName evidence="4">DOMON domain-containing protein</fullName>
    </recommendedName>
</protein>
<comment type="caution">
    <text evidence="2">The sequence shown here is derived from an EMBL/GenBank/DDBJ whole genome shotgun (WGS) entry which is preliminary data.</text>
</comment>
<feature type="chain" id="PRO_5019588285" description="DOMON domain-containing protein" evidence="1">
    <location>
        <begin position="33"/>
        <end position="199"/>
    </location>
</feature>
<name>A0A448XK70_9PLAT</name>
<evidence type="ECO:0000313" key="2">
    <source>
        <dbReference type="EMBL" id="VEL38666.1"/>
    </source>
</evidence>
<dbReference type="OrthoDB" id="6418377at2759"/>
<sequence length="199" mass="21811">MAASRFSLLSFIVYTMLSHFLLVFCCVFSVNAFTPVTLEGCEITKGCMKPPICTDERCSFMATWMIVDVGGNLYVEIELMGDVKSQGGYVSLAFSDDDEIGNDGVVGCYHEPTSSIVVIKAAYNGHKSDDQSVFYSSDDPSMTSHALVSRVLTHKCCGTAYLRFNVEPQRFGVGTHDSSGYPILRNIWALFSSSSLQNS</sequence>
<dbReference type="Proteomes" id="UP000784294">
    <property type="component" value="Unassembled WGS sequence"/>
</dbReference>
<dbReference type="InterPro" id="IPR042789">
    <property type="entry name" value="FRRS1L"/>
</dbReference>
<evidence type="ECO:0000313" key="3">
    <source>
        <dbReference type="Proteomes" id="UP000784294"/>
    </source>
</evidence>
<dbReference type="EMBL" id="CAAALY010258598">
    <property type="protein sequence ID" value="VEL38666.1"/>
    <property type="molecule type" value="Genomic_DNA"/>
</dbReference>
<accession>A0A448XK70</accession>
<organism evidence="2 3">
    <name type="scientific">Protopolystoma xenopodis</name>
    <dbReference type="NCBI Taxonomy" id="117903"/>
    <lineage>
        <taxon>Eukaryota</taxon>
        <taxon>Metazoa</taxon>
        <taxon>Spiralia</taxon>
        <taxon>Lophotrochozoa</taxon>
        <taxon>Platyhelminthes</taxon>
        <taxon>Monogenea</taxon>
        <taxon>Polyopisthocotylea</taxon>
        <taxon>Polystomatidea</taxon>
        <taxon>Polystomatidae</taxon>
        <taxon>Protopolystoma</taxon>
    </lineage>
</organism>
<reference evidence="2" key="1">
    <citation type="submission" date="2018-11" db="EMBL/GenBank/DDBJ databases">
        <authorList>
            <consortium name="Pathogen Informatics"/>
        </authorList>
    </citation>
    <scope>NUCLEOTIDE SEQUENCE</scope>
</reference>
<feature type="signal peptide" evidence="1">
    <location>
        <begin position="1"/>
        <end position="32"/>
    </location>
</feature>
<proteinExistence type="predicted"/>
<keyword evidence="3" id="KW-1185">Reference proteome</keyword>
<dbReference type="PANTHER" id="PTHR46902:SF1">
    <property type="entry name" value="DOMON DOMAIN-CONTAINING PROTEIN FRRS1L"/>
    <property type="match status" value="1"/>
</dbReference>
<keyword evidence="1" id="KW-0732">Signal</keyword>
<evidence type="ECO:0000256" key="1">
    <source>
        <dbReference type="SAM" id="SignalP"/>
    </source>
</evidence>
<gene>
    <name evidence="2" type="ORF">PXEA_LOCUS32106</name>
</gene>